<reference evidence="2 3" key="1">
    <citation type="submission" date="2020-08" db="EMBL/GenBank/DDBJ databases">
        <title>Genomic Encyclopedia of Type Strains, Phase IV (KMG-V): Genome sequencing to study the core and pangenomes of soil and plant-associated prokaryotes.</title>
        <authorList>
            <person name="Whitman W."/>
        </authorList>
    </citation>
    <scope>NUCLEOTIDE SEQUENCE [LARGE SCALE GENOMIC DNA]</scope>
    <source>
        <strain evidence="2 3">M8UP14</strain>
    </source>
</reference>
<sequence length="160" mass="18122">MIRPCTEADTAAILEIVNDGARAYKGIIPVDRWHDPYMSLDYLLNEIASGVAFSGYEQDGQLVGVMGIQPVQDVLLIRHAYVRTTAQKTGIGARLLEHLKQQALPPVLVGTWADALWAIRFYEKHGFRITHPTEKNELLRRYWNVPERQIETSVVLKLAL</sequence>
<gene>
    <name evidence="2" type="ORF">HDF16_002453</name>
</gene>
<accession>A0A7W7ZDF7</accession>
<keyword evidence="3" id="KW-1185">Reference proteome</keyword>
<dbReference type="EMBL" id="JACHIP010000003">
    <property type="protein sequence ID" value="MBB5057747.1"/>
    <property type="molecule type" value="Genomic_DNA"/>
</dbReference>
<dbReference type="Gene3D" id="3.40.630.30">
    <property type="match status" value="1"/>
</dbReference>
<keyword evidence="2" id="KW-0808">Transferase</keyword>
<dbReference type="PROSITE" id="PS51186">
    <property type="entry name" value="GNAT"/>
    <property type="match status" value="1"/>
</dbReference>
<dbReference type="RefSeq" id="WP_184216845.1">
    <property type="nucleotide sequence ID" value="NZ_JACHIP010000003.1"/>
</dbReference>
<dbReference type="CDD" id="cd04301">
    <property type="entry name" value="NAT_SF"/>
    <property type="match status" value="1"/>
</dbReference>
<dbReference type="Proteomes" id="UP000540989">
    <property type="component" value="Unassembled WGS sequence"/>
</dbReference>
<protein>
    <submittedName>
        <fullName evidence="2">N-acetylglutamate synthase-like GNAT family acetyltransferase</fullName>
    </submittedName>
</protein>
<comment type="caution">
    <text evidence="2">The sequence shown here is derived from an EMBL/GenBank/DDBJ whole genome shotgun (WGS) entry which is preliminary data.</text>
</comment>
<evidence type="ECO:0000259" key="1">
    <source>
        <dbReference type="PROSITE" id="PS51186"/>
    </source>
</evidence>
<dbReference type="AlphaFoldDB" id="A0A7W7ZDF7"/>
<evidence type="ECO:0000313" key="3">
    <source>
        <dbReference type="Proteomes" id="UP000540989"/>
    </source>
</evidence>
<proteinExistence type="predicted"/>
<evidence type="ECO:0000313" key="2">
    <source>
        <dbReference type="EMBL" id="MBB5057747.1"/>
    </source>
</evidence>
<name>A0A7W7ZDF7_9BACT</name>
<dbReference type="InterPro" id="IPR000182">
    <property type="entry name" value="GNAT_dom"/>
</dbReference>
<organism evidence="2 3">
    <name type="scientific">Granulicella aggregans</name>
    <dbReference type="NCBI Taxonomy" id="474949"/>
    <lineage>
        <taxon>Bacteria</taxon>
        <taxon>Pseudomonadati</taxon>
        <taxon>Acidobacteriota</taxon>
        <taxon>Terriglobia</taxon>
        <taxon>Terriglobales</taxon>
        <taxon>Acidobacteriaceae</taxon>
        <taxon>Granulicella</taxon>
    </lineage>
</organism>
<dbReference type="InterPro" id="IPR016181">
    <property type="entry name" value="Acyl_CoA_acyltransferase"/>
</dbReference>
<feature type="domain" description="N-acetyltransferase" evidence="1">
    <location>
        <begin position="1"/>
        <end position="160"/>
    </location>
</feature>
<dbReference type="GO" id="GO:0016747">
    <property type="term" value="F:acyltransferase activity, transferring groups other than amino-acyl groups"/>
    <property type="evidence" value="ECO:0007669"/>
    <property type="project" value="InterPro"/>
</dbReference>
<dbReference type="SUPFAM" id="SSF55729">
    <property type="entry name" value="Acyl-CoA N-acyltransferases (Nat)"/>
    <property type="match status" value="1"/>
</dbReference>
<dbReference type="Pfam" id="PF13508">
    <property type="entry name" value="Acetyltransf_7"/>
    <property type="match status" value="1"/>
</dbReference>